<dbReference type="InterPro" id="IPR036884">
    <property type="entry name" value="2Fe-2S-bd_dom_sf"/>
</dbReference>
<dbReference type="PANTHER" id="PTHR44379:SF5">
    <property type="entry name" value="OXIDOREDUCTASE WITH IRON-SULFUR SUBUNIT"/>
    <property type="match status" value="1"/>
</dbReference>
<evidence type="ECO:0000256" key="2">
    <source>
        <dbReference type="ARBA" id="ARBA00022723"/>
    </source>
</evidence>
<sequence>MDGITFTLNGEQVTYKGSATARLLDVLRGEFKDTGVKCGCKEGECGACSVILDGRLVNSCMVAMGRVDGCTVTTIEGYRQTERFQVLDAAYASVSAVQCGFCIPGMVLASECILAKNPNPSEEEIREGISGNLCRCTGYNAIVKAIGIAAKEGNGLW</sequence>
<dbReference type="InterPro" id="IPR006058">
    <property type="entry name" value="2Fe2S_fd_BS"/>
</dbReference>
<dbReference type="Gene3D" id="1.10.150.120">
    <property type="entry name" value="[2Fe-2S]-binding domain"/>
    <property type="match status" value="1"/>
</dbReference>
<dbReference type="PROSITE" id="PS51085">
    <property type="entry name" value="2FE2S_FER_2"/>
    <property type="match status" value="1"/>
</dbReference>
<keyword evidence="1" id="KW-0001">2Fe-2S</keyword>
<dbReference type="GO" id="GO:0046872">
    <property type="term" value="F:metal ion binding"/>
    <property type="evidence" value="ECO:0007669"/>
    <property type="project" value="UniProtKB-KW"/>
</dbReference>
<name>A0A212J5H7_9FIRM</name>
<evidence type="ECO:0000256" key="3">
    <source>
        <dbReference type="ARBA" id="ARBA00023002"/>
    </source>
</evidence>
<proteinExistence type="predicted"/>
<keyword evidence="3" id="KW-0560">Oxidoreductase</keyword>
<evidence type="ECO:0000256" key="1">
    <source>
        <dbReference type="ARBA" id="ARBA00022714"/>
    </source>
</evidence>
<protein>
    <submittedName>
        <fullName evidence="7">Xanthine dehydrogenase, Fe-S binding subunit</fullName>
    </submittedName>
</protein>
<evidence type="ECO:0000313" key="7">
    <source>
        <dbReference type="EMBL" id="SBV94634.1"/>
    </source>
</evidence>
<dbReference type="InterPro" id="IPR002888">
    <property type="entry name" value="2Fe-2S-bd"/>
</dbReference>
<keyword evidence="4" id="KW-0408">Iron</keyword>
<dbReference type="InterPro" id="IPR012675">
    <property type="entry name" value="Beta-grasp_dom_sf"/>
</dbReference>
<dbReference type="EMBL" id="FLUN01000001">
    <property type="protein sequence ID" value="SBV94634.1"/>
    <property type="molecule type" value="Genomic_DNA"/>
</dbReference>
<feature type="domain" description="2Fe-2S ferredoxin-type" evidence="6">
    <location>
        <begin position="2"/>
        <end position="78"/>
    </location>
</feature>
<evidence type="ECO:0000256" key="5">
    <source>
        <dbReference type="ARBA" id="ARBA00023014"/>
    </source>
</evidence>
<keyword evidence="2" id="KW-0479">Metal-binding</keyword>
<reference evidence="7" key="1">
    <citation type="submission" date="2016-04" db="EMBL/GenBank/DDBJ databases">
        <authorList>
            <person name="Evans L.H."/>
            <person name="Alamgir A."/>
            <person name="Owens N."/>
            <person name="Weber N.D."/>
            <person name="Virtaneva K."/>
            <person name="Barbian K."/>
            <person name="Babar A."/>
            <person name="Rosenke K."/>
        </authorList>
    </citation>
    <scope>NUCLEOTIDE SEQUENCE</scope>
    <source>
        <strain evidence="7">86</strain>
    </source>
</reference>
<dbReference type="Gene3D" id="3.10.20.30">
    <property type="match status" value="1"/>
</dbReference>
<accession>A0A212J5H7</accession>
<dbReference type="PROSITE" id="PS00197">
    <property type="entry name" value="2FE2S_FER_1"/>
    <property type="match status" value="1"/>
</dbReference>
<dbReference type="InterPro" id="IPR051452">
    <property type="entry name" value="Diverse_Oxidoreductases"/>
</dbReference>
<dbReference type="InterPro" id="IPR036010">
    <property type="entry name" value="2Fe-2S_ferredoxin-like_sf"/>
</dbReference>
<keyword evidence="5" id="KW-0411">Iron-sulfur</keyword>
<dbReference type="GO" id="GO:0016491">
    <property type="term" value="F:oxidoreductase activity"/>
    <property type="evidence" value="ECO:0007669"/>
    <property type="project" value="UniProtKB-KW"/>
</dbReference>
<dbReference type="CDD" id="cd00207">
    <property type="entry name" value="fer2"/>
    <property type="match status" value="1"/>
</dbReference>
<evidence type="ECO:0000259" key="6">
    <source>
        <dbReference type="PROSITE" id="PS51085"/>
    </source>
</evidence>
<dbReference type="PANTHER" id="PTHR44379">
    <property type="entry name" value="OXIDOREDUCTASE WITH IRON-SULFUR SUBUNIT"/>
    <property type="match status" value="1"/>
</dbReference>
<dbReference type="InterPro" id="IPR001041">
    <property type="entry name" value="2Fe-2S_ferredoxin-type"/>
</dbReference>
<gene>
    <name evidence="7" type="primary">xdhC</name>
    <name evidence="7" type="ORF">KL86CLO1_10540</name>
</gene>
<dbReference type="SUPFAM" id="SSF47741">
    <property type="entry name" value="CO dehydrogenase ISP C-domain like"/>
    <property type="match status" value="1"/>
</dbReference>
<organism evidence="7">
    <name type="scientific">uncultured Eubacteriales bacterium</name>
    <dbReference type="NCBI Taxonomy" id="172733"/>
    <lineage>
        <taxon>Bacteria</taxon>
        <taxon>Bacillati</taxon>
        <taxon>Bacillota</taxon>
        <taxon>Clostridia</taxon>
        <taxon>Eubacteriales</taxon>
        <taxon>environmental samples</taxon>
    </lineage>
</organism>
<dbReference type="GO" id="GO:0051537">
    <property type="term" value="F:2 iron, 2 sulfur cluster binding"/>
    <property type="evidence" value="ECO:0007669"/>
    <property type="project" value="UniProtKB-KW"/>
</dbReference>
<evidence type="ECO:0000256" key="4">
    <source>
        <dbReference type="ARBA" id="ARBA00023004"/>
    </source>
</evidence>
<dbReference type="Pfam" id="PF01799">
    <property type="entry name" value="Fer2_2"/>
    <property type="match status" value="1"/>
</dbReference>
<dbReference type="AlphaFoldDB" id="A0A212J5H7"/>
<dbReference type="SUPFAM" id="SSF54292">
    <property type="entry name" value="2Fe-2S ferredoxin-like"/>
    <property type="match status" value="1"/>
</dbReference>
<dbReference type="Pfam" id="PF00111">
    <property type="entry name" value="Fer2"/>
    <property type="match status" value="1"/>
</dbReference>